<keyword evidence="6" id="KW-1185">Reference proteome</keyword>
<dbReference type="EMBL" id="JACBGI020000001">
    <property type="protein sequence ID" value="MBF6057056.1"/>
    <property type="molecule type" value="Genomic_DNA"/>
</dbReference>
<evidence type="ECO:0000313" key="6">
    <source>
        <dbReference type="Proteomes" id="UP001193680"/>
    </source>
</evidence>
<evidence type="ECO:0000256" key="2">
    <source>
        <dbReference type="ARBA" id="ARBA00008639"/>
    </source>
</evidence>
<comment type="similarity">
    <text evidence="2">Belongs to the ACC deaminase/D-cysteine desulfhydrase family.</text>
</comment>
<evidence type="ECO:0000259" key="4">
    <source>
        <dbReference type="Pfam" id="PF00291"/>
    </source>
</evidence>
<evidence type="ECO:0000256" key="3">
    <source>
        <dbReference type="ARBA" id="ARBA00022898"/>
    </source>
</evidence>
<dbReference type="RefSeq" id="WP_194947407.1">
    <property type="nucleotide sequence ID" value="NZ_JACBGI020000001.1"/>
</dbReference>
<protein>
    <submittedName>
        <fullName evidence="5">Pyridoxal-phosphate dependent enzyme</fullName>
    </submittedName>
</protein>
<dbReference type="InterPro" id="IPR027278">
    <property type="entry name" value="ACCD_DCysDesulf"/>
</dbReference>
<dbReference type="Proteomes" id="UP001193680">
    <property type="component" value="Unassembled WGS sequence"/>
</dbReference>
<accession>A0ABS0BT93</accession>
<name>A0ABS0BT93_9GAMM</name>
<gene>
    <name evidence="5" type="ORF">H8792_001750</name>
</gene>
<reference evidence="5 6" key="1">
    <citation type="submission" date="2020-11" db="EMBL/GenBank/DDBJ databases">
        <title>Sulfur oxidizing isolate from Hospital Hole Sinkhole.</title>
        <authorList>
            <person name="Scott K.M."/>
        </authorList>
    </citation>
    <scope>NUCLEOTIDE SEQUENCE [LARGE SCALE GENOMIC DNA]</scope>
    <source>
        <strain evidence="5 6">HH1</strain>
    </source>
</reference>
<proteinExistence type="inferred from homology"/>
<dbReference type="PIRSF" id="PIRSF006278">
    <property type="entry name" value="ACCD_DCysDesulf"/>
    <property type="match status" value="1"/>
</dbReference>
<evidence type="ECO:0000256" key="1">
    <source>
        <dbReference type="ARBA" id="ARBA00001933"/>
    </source>
</evidence>
<organism evidence="5 6">
    <name type="scientific">Thiomicrorhabdus heinhorstiae</name>
    <dbReference type="NCBI Taxonomy" id="2748010"/>
    <lineage>
        <taxon>Bacteria</taxon>
        <taxon>Pseudomonadati</taxon>
        <taxon>Pseudomonadota</taxon>
        <taxon>Gammaproteobacteria</taxon>
        <taxon>Thiotrichales</taxon>
        <taxon>Piscirickettsiaceae</taxon>
        <taxon>Thiomicrorhabdus</taxon>
    </lineage>
</organism>
<comment type="cofactor">
    <cofactor evidence="1">
        <name>pyridoxal 5'-phosphate</name>
        <dbReference type="ChEBI" id="CHEBI:597326"/>
    </cofactor>
</comment>
<dbReference type="InterPro" id="IPR036052">
    <property type="entry name" value="TrpB-like_PALP_sf"/>
</dbReference>
<sequence>MEHFFSEKTTPLIELKAPVFNEKHLRVWVKRDDLNHPLIQGNKWHKLRLNLLQAQKHSASTLITFGGAYSNHIAATAAAAKEFGFKSLGLIRGDELAENKENWSPTLEQAALNGMQFEFLSRRDYRRRHEADFIHTYRQRYPDGYFIPEGGSNDLAIEGLQILAQQIDAQCPDWSRLYCSVGTGATLAGLIRHTAYRANKQLIGVCSIKQGDYLIHDIRRWIGDATKHNRWILDTEHHFGGYAKQPPELQQFMHSFQQEFSIELDPVYTAKTFKTFFEDIEQNRLPAGSQVILLHSGGLQGK</sequence>
<dbReference type="Gene3D" id="3.40.50.1100">
    <property type="match status" value="2"/>
</dbReference>
<evidence type="ECO:0000313" key="5">
    <source>
        <dbReference type="EMBL" id="MBF6057056.1"/>
    </source>
</evidence>
<feature type="domain" description="Tryptophan synthase beta chain-like PALP" evidence="4">
    <location>
        <begin position="7"/>
        <end position="297"/>
    </location>
</feature>
<dbReference type="PANTHER" id="PTHR43780:SF2">
    <property type="entry name" value="1-AMINOCYCLOPROPANE-1-CARBOXYLATE DEAMINASE-RELATED"/>
    <property type="match status" value="1"/>
</dbReference>
<comment type="caution">
    <text evidence="5">The sequence shown here is derived from an EMBL/GenBank/DDBJ whole genome shotgun (WGS) entry which is preliminary data.</text>
</comment>
<dbReference type="Pfam" id="PF00291">
    <property type="entry name" value="PALP"/>
    <property type="match status" value="1"/>
</dbReference>
<dbReference type="PANTHER" id="PTHR43780">
    <property type="entry name" value="1-AMINOCYCLOPROPANE-1-CARBOXYLATE DEAMINASE-RELATED"/>
    <property type="match status" value="1"/>
</dbReference>
<dbReference type="SUPFAM" id="SSF53686">
    <property type="entry name" value="Tryptophan synthase beta subunit-like PLP-dependent enzymes"/>
    <property type="match status" value="1"/>
</dbReference>
<keyword evidence="3" id="KW-0663">Pyridoxal phosphate</keyword>
<dbReference type="InterPro" id="IPR001926">
    <property type="entry name" value="TrpB-like_PALP"/>
</dbReference>